<dbReference type="EMBL" id="JAUOOM010000022">
    <property type="protein sequence ID" value="MDO6408882.1"/>
    <property type="molecule type" value="Genomic_DNA"/>
</dbReference>
<dbReference type="Proteomes" id="UP001171299">
    <property type="component" value="Unassembled WGS sequence"/>
</dbReference>
<sequence length="294" mass="32211">MRILLTGAGGQLGRTLIDRLPTEWDIHPFTSGELNITHYPSVKHRFLNLRPDVVINAAAYTAVDKAESEPEHAIAVNAEGPALLAEAANQTGARLIHVSTDYVFDGNKSTPWVEGDTPSPINVYGLSKFAGEVRLINTLPDALIVRSSWVFSEYGQNFVRTMLDIGLQRRQLSVIEDQIGNPTYAGDLADFLIFLAQKPQVKGVLHFAGNETISWFGFAQAIFQAATAICPAYASMQLTPISSEQWPSPAKRPRNSVLCSLRLAELGFPSSDWRARLSEVVPQLLAANVLKKAN</sequence>
<feature type="domain" description="RmlD-like substrate binding" evidence="7">
    <location>
        <begin position="1"/>
        <end position="283"/>
    </location>
</feature>
<dbReference type="Gene3D" id="3.40.50.720">
    <property type="entry name" value="NAD(P)-binding Rossmann-like Domain"/>
    <property type="match status" value="1"/>
</dbReference>
<protein>
    <recommendedName>
        <fullName evidence="4 6">dTDP-4-dehydrorhamnose reductase</fullName>
        <ecNumber evidence="3 6">1.1.1.133</ecNumber>
    </recommendedName>
</protein>
<evidence type="ECO:0000256" key="5">
    <source>
        <dbReference type="ARBA" id="ARBA00048200"/>
    </source>
</evidence>
<dbReference type="EC" id="1.1.1.133" evidence="3 6"/>
<dbReference type="PANTHER" id="PTHR10491:SF4">
    <property type="entry name" value="METHIONINE ADENOSYLTRANSFERASE 2 SUBUNIT BETA"/>
    <property type="match status" value="1"/>
</dbReference>
<dbReference type="Proteomes" id="UP000424872">
    <property type="component" value="Chromosome"/>
</dbReference>
<dbReference type="KEGG" id="ppho:CTZ24_16810"/>
<dbReference type="PANTHER" id="PTHR10491">
    <property type="entry name" value="DTDP-4-DEHYDRORHAMNOSE REDUCTASE"/>
    <property type="match status" value="1"/>
</dbReference>
<evidence type="ECO:0000256" key="1">
    <source>
        <dbReference type="ARBA" id="ARBA00004781"/>
    </source>
</evidence>
<evidence type="ECO:0000259" key="7">
    <source>
        <dbReference type="Pfam" id="PF04321"/>
    </source>
</evidence>
<reference evidence="8" key="3">
    <citation type="submission" date="2023-07" db="EMBL/GenBank/DDBJ databases">
        <title>The extreme plant-growth-promoting properties of Pantoea phytobeneficialis PF55 revealed by functional and genomic analysis.</title>
        <authorList>
            <person name="Nascimento F.X."/>
            <person name="Marcio R.J."/>
        </authorList>
    </citation>
    <scope>NUCLEOTIDE SEQUENCE</scope>
    <source>
        <strain evidence="8">PF55</strain>
    </source>
</reference>
<name>A0AAP9KQK0_9GAMM</name>
<dbReference type="InterPro" id="IPR036291">
    <property type="entry name" value="NAD(P)-bd_dom_sf"/>
</dbReference>
<dbReference type="GO" id="GO:0019305">
    <property type="term" value="P:dTDP-rhamnose biosynthetic process"/>
    <property type="evidence" value="ECO:0007669"/>
    <property type="project" value="TreeGrafter"/>
</dbReference>
<evidence type="ECO:0000256" key="2">
    <source>
        <dbReference type="ARBA" id="ARBA00010944"/>
    </source>
</evidence>
<comment type="catalytic activity">
    <reaction evidence="5 6">
        <text>dTDP-beta-L-rhamnose + NADP(+) = dTDP-4-dehydro-beta-L-rhamnose + NADPH + H(+)</text>
        <dbReference type="Rhea" id="RHEA:21796"/>
        <dbReference type="ChEBI" id="CHEBI:15378"/>
        <dbReference type="ChEBI" id="CHEBI:57510"/>
        <dbReference type="ChEBI" id="CHEBI:57783"/>
        <dbReference type="ChEBI" id="CHEBI:58349"/>
        <dbReference type="ChEBI" id="CHEBI:62830"/>
        <dbReference type="EC" id="1.1.1.133"/>
    </reaction>
</comment>
<evidence type="ECO:0000256" key="4">
    <source>
        <dbReference type="ARBA" id="ARBA00017099"/>
    </source>
</evidence>
<dbReference type="InterPro" id="IPR005913">
    <property type="entry name" value="dTDP_dehydrorham_reduct"/>
</dbReference>
<evidence type="ECO:0000313" key="8">
    <source>
        <dbReference type="EMBL" id="MDO6408882.1"/>
    </source>
</evidence>
<dbReference type="SUPFAM" id="SSF51735">
    <property type="entry name" value="NAD(P)-binding Rossmann-fold domains"/>
    <property type="match status" value="1"/>
</dbReference>
<accession>A0AAP9KQK0</accession>
<evidence type="ECO:0000256" key="6">
    <source>
        <dbReference type="RuleBase" id="RU364082"/>
    </source>
</evidence>
<keyword evidence="6" id="KW-0521">NADP</keyword>
<dbReference type="FunFam" id="3.40.50.720:FF:000159">
    <property type="entry name" value="dTDP-4-dehydrorhamnose reductase"/>
    <property type="match status" value="1"/>
</dbReference>
<evidence type="ECO:0000313" key="9">
    <source>
        <dbReference type="EMBL" id="QGR07993.1"/>
    </source>
</evidence>
<dbReference type="EMBL" id="CP024636">
    <property type="protein sequence ID" value="QGR07993.1"/>
    <property type="molecule type" value="Genomic_DNA"/>
</dbReference>
<dbReference type="NCBIfam" id="TIGR01214">
    <property type="entry name" value="rmlD"/>
    <property type="match status" value="1"/>
</dbReference>
<dbReference type="Pfam" id="PF04321">
    <property type="entry name" value="RmlD_sub_bind"/>
    <property type="match status" value="1"/>
</dbReference>
<reference evidence="9" key="2">
    <citation type="journal article" date="2020" name="Environ. Microbiol.">
        <title>The extreme plant-growth-promoting properties of Pantoea phytobeneficialis MSR2 revealed by functional and genomic analysis.</title>
        <authorList>
            <person name="Nascimento F.X."/>
            <person name="Hernandez A.G."/>
            <person name="Glick B.R."/>
            <person name="Rossi M.J."/>
        </authorList>
    </citation>
    <scope>NUCLEOTIDE SEQUENCE</scope>
    <source>
        <strain evidence="9">MSR2</strain>
    </source>
</reference>
<dbReference type="GO" id="GO:0005829">
    <property type="term" value="C:cytosol"/>
    <property type="evidence" value="ECO:0007669"/>
    <property type="project" value="TreeGrafter"/>
</dbReference>
<dbReference type="CDD" id="cd05254">
    <property type="entry name" value="dTDP_HR_like_SDR_e"/>
    <property type="match status" value="1"/>
</dbReference>
<evidence type="ECO:0000256" key="3">
    <source>
        <dbReference type="ARBA" id="ARBA00012929"/>
    </source>
</evidence>
<evidence type="ECO:0000313" key="11">
    <source>
        <dbReference type="Proteomes" id="UP001171299"/>
    </source>
</evidence>
<evidence type="ECO:0000313" key="10">
    <source>
        <dbReference type="Proteomes" id="UP000424872"/>
    </source>
</evidence>
<comment type="function">
    <text evidence="6">Catalyzes the reduction of dTDP-6-deoxy-L-lyxo-4-hexulose to yield dTDP-L-rhamnose.</text>
</comment>
<comment type="pathway">
    <text evidence="1 6">Carbohydrate biosynthesis; dTDP-L-rhamnose biosynthesis.</text>
</comment>
<dbReference type="GO" id="GO:0008831">
    <property type="term" value="F:dTDP-4-dehydrorhamnose reductase activity"/>
    <property type="evidence" value="ECO:0007669"/>
    <property type="project" value="UniProtKB-EC"/>
</dbReference>
<reference evidence="10" key="1">
    <citation type="submission" date="2017-11" db="EMBL/GenBank/DDBJ databases">
        <title>Genome sequence of Pantoea sp. MSR2.</title>
        <authorList>
            <person name="Nascimento F.X."/>
        </authorList>
    </citation>
    <scope>NUCLEOTIDE SEQUENCE [LARGE SCALE GENOMIC DNA]</scope>
    <source>
        <strain evidence="10">MSR2</strain>
    </source>
</reference>
<dbReference type="Gene3D" id="3.90.25.10">
    <property type="entry name" value="UDP-galactose 4-epimerase, domain 1"/>
    <property type="match status" value="1"/>
</dbReference>
<keyword evidence="11" id="KW-1185">Reference proteome</keyword>
<dbReference type="AlphaFoldDB" id="A0AAP9KQK0"/>
<dbReference type="InterPro" id="IPR029903">
    <property type="entry name" value="RmlD-like-bd"/>
</dbReference>
<organism evidence="9 10">
    <name type="scientific">Pantoea phytobeneficialis</name>
    <dbReference type="NCBI Taxonomy" id="2052056"/>
    <lineage>
        <taxon>Bacteria</taxon>
        <taxon>Pseudomonadati</taxon>
        <taxon>Pseudomonadota</taxon>
        <taxon>Gammaproteobacteria</taxon>
        <taxon>Enterobacterales</taxon>
        <taxon>Erwiniaceae</taxon>
        <taxon>Pantoea</taxon>
    </lineage>
</organism>
<dbReference type="RefSeq" id="WP_208724124.1">
    <property type="nucleotide sequence ID" value="NZ_CP024636.1"/>
</dbReference>
<gene>
    <name evidence="9" type="primary">rfbD</name>
    <name evidence="9" type="ORF">CTZ24_16810</name>
    <name evidence="8" type="ORF">Q3404_20125</name>
</gene>
<proteinExistence type="inferred from homology"/>
<comment type="similarity">
    <text evidence="2 6">Belongs to the dTDP-4-dehydrorhamnose reductase family.</text>
</comment>
<keyword evidence="6 8" id="KW-0560">Oxidoreductase</keyword>
<comment type="cofactor">
    <cofactor evidence="6">
        <name>Mg(2+)</name>
        <dbReference type="ChEBI" id="CHEBI:18420"/>
    </cofactor>
    <text evidence="6">Binds 1 Mg(2+) ion per monomer.</text>
</comment>